<accession>S5RQB0</accession>
<evidence type="ECO:0000313" key="3">
    <source>
        <dbReference type="EMBL" id="AGS18072.1"/>
    </source>
</evidence>
<dbReference type="PANTHER" id="PTHR45527">
    <property type="entry name" value="NONRIBOSOMAL PEPTIDE SYNTHETASE"/>
    <property type="match status" value="1"/>
</dbReference>
<dbReference type="InterPro" id="IPR000873">
    <property type="entry name" value="AMP-dep_synth/lig_dom"/>
</dbReference>
<dbReference type="AlphaFoldDB" id="S5RQB0"/>
<feature type="non-terminal residue" evidence="3">
    <location>
        <position position="1"/>
    </location>
</feature>
<dbReference type="GO" id="GO:0043041">
    <property type="term" value="P:amino acid activation for nonribosomal peptide biosynthetic process"/>
    <property type="evidence" value="ECO:0007669"/>
    <property type="project" value="TreeGrafter"/>
</dbReference>
<sequence>EDHGMRWAWWEHLGLASLAVDPIERFAITEGDSVLQFASFNFDCSVGDLLMALCSGAALIIRPQYCLSGQELGALIDRTGVSHVTIPPQVLDGPAARQVPHACAPSRPPAMCSRARSVAQWAPGRRMFNAYGPTEATVDAVAAEVTAGTAGSDVPPIGRPVLKHPGVRAGRRPAAGAHGLRGRAVHRRRRTRPRIPAAAGADRRRFLPCPFGSPGQRMYCRSDLVLWRPDGNLEFRGRVDQQEKIPRLSYRAIRGRSRPERAPRHRGQRGLGPRGPAGQQTPGPLCRARRRSRA</sequence>
<dbReference type="GO" id="GO:0044550">
    <property type="term" value="P:secondary metabolite biosynthetic process"/>
    <property type="evidence" value="ECO:0007669"/>
    <property type="project" value="TreeGrafter"/>
</dbReference>
<reference evidence="3" key="1">
    <citation type="submission" date="2013-04" db="EMBL/GenBank/DDBJ databases">
        <title>Simultaneous screening and partial isolation of NRPS gene clusters in Actinomycetes.</title>
        <authorList>
            <person name="Soheily S."/>
            <person name="Moghimi H."/>
            <person name="Nikravesh A."/>
            <person name="Hamedi J."/>
        </authorList>
    </citation>
    <scope>NUCLEOTIDE SEQUENCE</scope>
</reference>
<protein>
    <submittedName>
        <fullName evidence="3">Putative NPRS</fullName>
    </submittedName>
</protein>
<evidence type="ECO:0000259" key="2">
    <source>
        <dbReference type="Pfam" id="PF00501"/>
    </source>
</evidence>
<dbReference type="Pfam" id="PF00501">
    <property type="entry name" value="AMP-binding"/>
    <property type="match status" value="1"/>
</dbReference>
<dbReference type="GO" id="GO:0031177">
    <property type="term" value="F:phosphopantetheine binding"/>
    <property type="evidence" value="ECO:0007669"/>
    <property type="project" value="TreeGrafter"/>
</dbReference>
<proteinExistence type="predicted"/>
<organism evidence="3">
    <name type="scientific">Streptomyces sp. UTMC 528</name>
    <dbReference type="NCBI Taxonomy" id="1379797"/>
    <lineage>
        <taxon>Bacteria</taxon>
        <taxon>Bacillati</taxon>
        <taxon>Actinomycetota</taxon>
        <taxon>Actinomycetes</taxon>
        <taxon>Kitasatosporales</taxon>
        <taxon>Streptomycetaceae</taxon>
        <taxon>Streptomyces</taxon>
    </lineage>
</organism>
<dbReference type="EMBL" id="KC900886">
    <property type="protein sequence ID" value="AGS18072.1"/>
    <property type="molecule type" value="Genomic_DNA"/>
</dbReference>
<dbReference type="Gene3D" id="3.40.50.980">
    <property type="match status" value="1"/>
</dbReference>
<feature type="compositionally biased region" description="Basic residues" evidence="1">
    <location>
        <begin position="180"/>
        <end position="189"/>
    </location>
</feature>
<name>S5RQB0_9ACTN</name>
<feature type="region of interest" description="Disordered" evidence="1">
    <location>
        <begin position="252"/>
        <end position="294"/>
    </location>
</feature>
<feature type="non-terminal residue" evidence="3">
    <location>
        <position position="294"/>
    </location>
</feature>
<feature type="region of interest" description="Disordered" evidence="1">
    <location>
        <begin position="165"/>
        <end position="189"/>
    </location>
</feature>
<feature type="domain" description="AMP-dependent synthetase/ligase" evidence="2">
    <location>
        <begin position="24"/>
        <end position="162"/>
    </location>
</feature>
<dbReference type="SUPFAM" id="SSF56801">
    <property type="entry name" value="Acetyl-CoA synthetase-like"/>
    <property type="match status" value="1"/>
</dbReference>
<dbReference type="GO" id="GO:0005737">
    <property type="term" value="C:cytoplasm"/>
    <property type="evidence" value="ECO:0007669"/>
    <property type="project" value="TreeGrafter"/>
</dbReference>
<dbReference type="PANTHER" id="PTHR45527:SF1">
    <property type="entry name" value="FATTY ACID SYNTHASE"/>
    <property type="match status" value="1"/>
</dbReference>
<dbReference type="Gene3D" id="2.30.38.10">
    <property type="entry name" value="Luciferase, Domain 3"/>
    <property type="match status" value="1"/>
</dbReference>
<evidence type="ECO:0000256" key="1">
    <source>
        <dbReference type="SAM" id="MobiDB-lite"/>
    </source>
</evidence>